<dbReference type="PROSITE" id="PS51677">
    <property type="entry name" value="NODB"/>
    <property type="match status" value="1"/>
</dbReference>
<dbReference type="Gene3D" id="3.20.20.370">
    <property type="entry name" value="Glycoside hydrolase/deacetylase"/>
    <property type="match status" value="1"/>
</dbReference>
<dbReference type="SUPFAM" id="SSF88713">
    <property type="entry name" value="Glycoside hydrolase/deacetylase"/>
    <property type="match status" value="1"/>
</dbReference>
<evidence type="ECO:0000256" key="1">
    <source>
        <dbReference type="ARBA" id="ARBA00022729"/>
    </source>
</evidence>
<reference evidence="5 6" key="1">
    <citation type="submission" date="2024-10" db="EMBL/GenBank/DDBJ databases">
        <title>The Natural Products Discovery Center: Release of the First 8490 Sequenced Strains for Exploring Actinobacteria Biosynthetic Diversity.</title>
        <authorList>
            <person name="Kalkreuter E."/>
            <person name="Kautsar S.A."/>
            <person name="Yang D."/>
            <person name="Bader C.D."/>
            <person name="Teijaro C.N."/>
            <person name="Fluegel L."/>
            <person name="Davis C.M."/>
            <person name="Simpson J.R."/>
            <person name="Lauterbach L."/>
            <person name="Steele A.D."/>
            <person name="Gui C."/>
            <person name="Meng S."/>
            <person name="Li G."/>
            <person name="Viehrig K."/>
            <person name="Ye F."/>
            <person name="Su P."/>
            <person name="Kiefer A.F."/>
            <person name="Nichols A."/>
            <person name="Cepeda A.J."/>
            <person name="Yan W."/>
            <person name="Fan B."/>
            <person name="Jiang Y."/>
            <person name="Adhikari A."/>
            <person name="Zheng C.-J."/>
            <person name="Schuster L."/>
            <person name="Cowan T.M."/>
            <person name="Smanski M.J."/>
            <person name="Chevrette M.G."/>
            <person name="De Carvalho L.P.S."/>
            <person name="Shen B."/>
        </authorList>
    </citation>
    <scope>NUCLEOTIDE SEQUENCE [LARGE SCALE GENOMIC DNA]</scope>
    <source>
        <strain evidence="5 6">NPDC002173</strain>
    </source>
</reference>
<dbReference type="PANTHER" id="PTHR34216:SF11">
    <property type="entry name" value="CHITOOLIGOSACCHARIDE DEACETYLASE"/>
    <property type="match status" value="1"/>
</dbReference>
<name>A0ABW6ST20_9ACTN</name>
<organism evidence="5 6">
    <name type="scientific">Microtetraspora malaysiensis</name>
    <dbReference type="NCBI Taxonomy" id="161358"/>
    <lineage>
        <taxon>Bacteria</taxon>
        <taxon>Bacillati</taxon>
        <taxon>Actinomycetota</taxon>
        <taxon>Actinomycetes</taxon>
        <taxon>Streptosporangiales</taxon>
        <taxon>Streptosporangiaceae</taxon>
        <taxon>Microtetraspora</taxon>
    </lineage>
</organism>
<evidence type="ECO:0000313" key="5">
    <source>
        <dbReference type="EMBL" id="MFF3666973.1"/>
    </source>
</evidence>
<protein>
    <submittedName>
        <fullName evidence="5">Polysaccharide deacetylase family protein</fullName>
        <ecNumber evidence="5">3.-.-.-</ecNumber>
    </submittedName>
</protein>
<dbReference type="Proteomes" id="UP001602013">
    <property type="component" value="Unassembled WGS sequence"/>
</dbReference>
<evidence type="ECO:0000256" key="3">
    <source>
        <dbReference type="SAM" id="SignalP"/>
    </source>
</evidence>
<feature type="signal peptide" evidence="3">
    <location>
        <begin position="1"/>
        <end position="20"/>
    </location>
</feature>
<dbReference type="InterPro" id="IPR002509">
    <property type="entry name" value="NODB_dom"/>
</dbReference>
<dbReference type="GO" id="GO:0016787">
    <property type="term" value="F:hydrolase activity"/>
    <property type="evidence" value="ECO:0007669"/>
    <property type="project" value="UniProtKB-KW"/>
</dbReference>
<feature type="chain" id="PRO_5047424024" evidence="3">
    <location>
        <begin position="21"/>
        <end position="309"/>
    </location>
</feature>
<keyword evidence="1 3" id="KW-0732">Signal</keyword>
<dbReference type="EMBL" id="JBIASD010000008">
    <property type="protein sequence ID" value="MFF3666973.1"/>
    <property type="molecule type" value="Genomic_DNA"/>
</dbReference>
<evidence type="ECO:0000313" key="6">
    <source>
        <dbReference type="Proteomes" id="UP001602013"/>
    </source>
</evidence>
<keyword evidence="5" id="KW-0378">Hydrolase</keyword>
<feature type="region of interest" description="Disordered" evidence="2">
    <location>
        <begin position="51"/>
        <end position="70"/>
    </location>
</feature>
<accession>A0ABW6ST20</accession>
<dbReference type="Pfam" id="PF01522">
    <property type="entry name" value="Polysacc_deac_1"/>
    <property type="match status" value="1"/>
</dbReference>
<comment type="caution">
    <text evidence="5">The sequence shown here is derived from an EMBL/GenBank/DDBJ whole genome shotgun (WGS) entry which is preliminary data.</text>
</comment>
<gene>
    <name evidence="5" type="ORF">ACFYXI_15350</name>
</gene>
<dbReference type="PANTHER" id="PTHR34216">
    <property type="match status" value="1"/>
</dbReference>
<feature type="domain" description="NodB homology" evidence="4">
    <location>
        <begin position="72"/>
        <end position="309"/>
    </location>
</feature>
<dbReference type="CDD" id="cd10967">
    <property type="entry name" value="CE4_GLA_like_6s"/>
    <property type="match status" value="1"/>
</dbReference>
<keyword evidence="6" id="KW-1185">Reference proteome</keyword>
<sequence length="309" mass="32375">MRRTLWATLALSALAASVFAGPVARAASRPAVQAASRPAVAAGIAAAAVPAVKPTAKPGKSPKPRPARRPTTVVALTFDDGDRSHAVAARLLEKHGLRGTFYVNSGDLGTSGKLSRRQVTEIAKAGHEIGGHTVNHERLTDLDPEEQAETICADRRALLGTGLQVRTFAYPYGAVDATARQAARDCGYNAARTIGGIAQRPCRDCVVAEPARPERPYEIRTPGSVRESTTLAALKGYVIRAEQGGGGLLPLAFHKVCARGCGTFSVRTDVLDGFLAWLAKREGHGTAVRTLGDVTGGRVRPVPADPAAP</sequence>
<dbReference type="RefSeq" id="WP_387411728.1">
    <property type="nucleotide sequence ID" value="NZ_JBIASD010000008.1"/>
</dbReference>
<dbReference type="InterPro" id="IPR051398">
    <property type="entry name" value="Polysacch_Deacetylase"/>
</dbReference>
<dbReference type="EC" id="3.-.-.-" evidence="5"/>
<evidence type="ECO:0000256" key="2">
    <source>
        <dbReference type="SAM" id="MobiDB-lite"/>
    </source>
</evidence>
<dbReference type="InterPro" id="IPR011330">
    <property type="entry name" value="Glyco_hydro/deAcase_b/a-brl"/>
</dbReference>
<proteinExistence type="predicted"/>
<evidence type="ECO:0000259" key="4">
    <source>
        <dbReference type="PROSITE" id="PS51677"/>
    </source>
</evidence>